<dbReference type="Gene3D" id="2.70.40.10">
    <property type="match status" value="1"/>
</dbReference>
<dbReference type="GO" id="GO:0046081">
    <property type="term" value="P:dUTP catabolic process"/>
    <property type="evidence" value="ECO:0007669"/>
    <property type="project" value="InterPro"/>
</dbReference>
<protein>
    <recommendedName>
        <fullName evidence="5">Deoxyuridine 5'-triphosphate nucleotidohydrolase</fullName>
        <shortName evidence="5">dUTPase</shortName>
        <ecNumber evidence="5">3.6.1.23</ecNumber>
    </recommendedName>
    <alternativeName>
        <fullName evidence="5">dUTP pyrophosphatase</fullName>
    </alternativeName>
</protein>
<comment type="catalytic activity">
    <reaction evidence="4 5">
        <text>dUTP + H2O = dUMP + diphosphate + H(+)</text>
        <dbReference type="Rhea" id="RHEA:10248"/>
        <dbReference type="ChEBI" id="CHEBI:15377"/>
        <dbReference type="ChEBI" id="CHEBI:15378"/>
        <dbReference type="ChEBI" id="CHEBI:33019"/>
        <dbReference type="ChEBI" id="CHEBI:61555"/>
        <dbReference type="ChEBI" id="CHEBI:246422"/>
        <dbReference type="EC" id="3.6.1.23"/>
    </reaction>
</comment>
<comment type="caution">
    <text evidence="5">Lacks conserved residue(s) required for the propagation of feature annotation.</text>
</comment>
<dbReference type="UniPathway" id="UPA00610">
    <property type="reaction ID" value="UER00666"/>
</dbReference>
<dbReference type="AlphaFoldDB" id="A0A7W8G7X5"/>
<dbReference type="InterPro" id="IPR029054">
    <property type="entry name" value="dUTPase-like"/>
</dbReference>
<dbReference type="SUPFAM" id="SSF51283">
    <property type="entry name" value="dUTPase-like"/>
    <property type="match status" value="1"/>
</dbReference>
<dbReference type="EMBL" id="JACHFQ010000002">
    <property type="protein sequence ID" value="MBB5225445.1"/>
    <property type="molecule type" value="Genomic_DNA"/>
</dbReference>
<name>A0A7W8G7X5_9SPIR</name>
<evidence type="ECO:0000313" key="8">
    <source>
        <dbReference type="Proteomes" id="UP000518887"/>
    </source>
</evidence>
<evidence type="ECO:0000313" key="7">
    <source>
        <dbReference type="EMBL" id="MBB5225445.1"/>
    </source>
</evidence>
<dbReference type="Proteomes" id="UP000518887">
    <property type="component" value="Unassembled WGS sequence"/>
</dbReference>
<evidence type="ECO:0000259" key="6">
    <source>
        <dbReference type="Pfam" id="PF00692"/>
    </source>
</evidence>
<dbReference type="InterPro" id="IPR033704">
    <property type="entry name" value="dUTPase_trimeric"/>
</dbReference>
<dbReference type="PANTHER" id="PTHR11241:SF0">
    <property type="entry name" value="DEOXYURIDINE 5'-TRIPHOSPHATE NUCLEOTIDOHYDROLASE"/>
    <property type="match status" value="1"/>
</dbReference>
<reference evidence="7 8" key="1">
    <citation type="submission" date="2020-08" db="EMBL/GenBank/DDBJ databases">
        <title>Genomic Encyclopedia of Type Strains, Phase IV (KMG-IV): sequencing the most valuable type-strain genomes for metagenomic binning, comparative biology and taxonomic classification.</title>
        <authorList>
            <person name="Goeker M."/>
        </authorList>
    </citation>
    <scope>NUCLEOTIDE SEQUENCE [LARGE SCALE GENOMIC DNA]</scope>
    <source>
        <strain evidence="7 8">DSM 103462</strain>
    </source>
</reference>
<dbReference type="InterPro" id="IPR008181">
    <property type="entry name" value="dUTPase"/>
</dbReference>
<feature type="binding site" evidence="5">
    <location>
        <begin position="66"/>
        <end position="68"/>
    </location>
    <ligand>
        <name>substrate</name>
    </ligand>
</feature>
<sequence length="146" mass="15410">MNKVTVKCVASQGAIIPQYKTSGAAGADICALLAEPVIIKKGERAMIPTGLFFSIPEGYEIQVRPRSGLAAKNGVTVLNTPGTIDSDYRGEVKVILINLGNEDFEVKNGERIAQIVLAPVTIADFEQVSVLDETERGSGGFGSTGK</sequence>
<dbReference type="NCBIfam" id="TIGR00576">
    <property type="entry name" value="dut"/>
    <property type="match status" value="1"/>
</dbReference>
<keyword evidence="5" id="KW-0479">Metal-binding</keyword>
<proteinExistence type="inferred from homology"/>
<feature type="binding site" evidence="5">
    <location>
        <position position="79"/>
    </location>
    <ligand>
        <name>substrate</name>
    </ligand>
</feature>
<feature type="binding site" evidence="5">
    <location>
        <begin position="83"/>
        <end position="85"/>
    </location>
    <ligand>
        <name>substrate</name>
    </ligand>
</feature>
<comment type="function">
    <text evidence="5">This enzyme is involved in nucleotide metabolism: it produces dUMP, the immediate precursor of thymidine nucleotides and it decreases the intracellular concentration of dUTP so that uracil cannot be incorporated into DNA.</text>
</comment>
<evidence type="ECO:0000256" key="1">
    <source>
        <dbReference type="ARBA" id="ARBA00006581"/>
    </source>
</evidence>
<comment type="similarity">
    <text evidence="1 5">Belongs to the dUTPase family.</text>
</comment>
<comment type="cofactor">
    <cofactor evidence="5">
        <name>Mg(2+)</name>
        <dbReference type="ChEBI" id="CHEBI:18420"/>
    </cofactor>
</comment>
<dbReference type="GO" id="GO:0006226">
    <property type="term" value="P:dUMP biosynthetic process"/>
    <property type="evidence" value="ECO:0007669"/>
    <property type="project" value="UniProtKB-UniRule"/>
</dbReference>
<dbReference type="InterPro" id="IPR036157">
    <property type="entry name" value="dUTPase-like_sf"/>
</dbReference>
<dbReference type="HAMAP" id="MF_00116">
    <property type="entry name" value="dUTPase_bact"/>
    <property type="match status" value="1"/>
</dbReference>
<keyword evidence="8" id="KW-1185">Reference proteome</keyword>
<dbReference type="Pfam" id="PF00692">
    <property type="entry name" value="dUTPase"/>
    <property type="match status" value="1"/>
</dbReference>
<keyword evidence="3 5" id="KW-0546">Nucleotide metabolism</keyword>
<dbReference type="GO" id="GO:0000287">
    <property type="term" value="F:magnesium ion binding"/>
    <property type="evidence" value="ECO:0007669"/>
    <property type="project" value="UniProtKB-UniRule"/>
</dbReference>
<feature type="domain" description="dUTPase-like" evidence="6">
    <location>
        <begin position="14"/>
        <end position="145"/>
    </location>
</feature>
<accession>A0A7W8G7X5</accession>
<evidence type="ECO:0000256" key="2">
    <source>
        <dbReference type="ARBA" id="ARBA00022801"/>
    </source>
</evidence>
<dbReference type="PANTHER" id="PTHR11241">
    <property type="entry name" value="DEOXYURIDINE 5'-TRIPHOSPHATE NUCLEOTIDOHYDROLASE"/>
    <property type="match status" value="1"/>
</dbReference>
<dbReference type="EC" id="3.6.1.23" evidence="5"/>
<evidence type="ECO:0000256" key="4">
    <source>
        <dbReference type="ARBA" id="ARBA00047686"/>
    </source>
</evidence>
<comment type="pathway">
    <text evidence="5">Pyrimidine metabolism; dUMP biosynthesis; dUMP from dCTP (dUTP route): step 2/2.</text>
</comment>
<dbReference type="GO" id="GO:0004170">
    <property type="term" value="F:dUTP diphosphatase activity"/>
    <property type="evidence" value="ECO:0007669"/>
    <property type="project" value="UniProtKB-UniRule"/>
</dbReference>
<comment type="caution">
    <text evidence="7">The sequence shown here is derived from an EMBL/GenBank/DDBJ whole genome shotgun (WGS) entry which is preliminary data.</text>
</comment>
<evidence type="ECO:0000256" key="5">
    <source>
        <dbReference type="HAMAP-Rule" id="MF_00116"/>
    </source>
</evidence>
<dbReference type="NCBIfam" id="NF001862">
    <property type="entry name" value="PRK00601.1"/>
    <property type="match status" value="1"/>
</dbReference>
<dbReference type="CDD" id="cd07557">
    <property type="entry name" value="trimeric_dUTPase"/>
    <property type="match status" value="1"/>
</dbReference>
<keyword evidence="2 5" id="KW-0378">Hydrolase</keyword>
<evidence type="ECO:0000256" key="3">
    <source>
        <dbReference type="ARBA" id="ARBA00023080"/>
    </source>
</evidence>
<dbReference type="RefSeq" id="WP_184657725.1">
    <property type="nucleotide sequence ID" value="NZ_CP031518.1"/>
</dbReference>
<keyword evidence="5" id="KW-0460">Magnesium</keyword>
<organism evidence="7 8">
    <name type="scientific">Treponema ruminis</name>
    <dbReference type="NCBI Taxonomy" id="744515"/>
    <lineage>
        <taxon>Bacteria</taxon>
        <taxon>Pseudomonadati</taxon>
        <taxon>Spirochaetota</taxon>
        <taxon>Spirochaetia</taxon>
        <taxon>Spirochaetales</taxon>
        <taxon>Treponemataceae</taxon>
        <taxon>Treponema</taxon>
    </lineage>
</organism>
<gene>
    <name evidence="5" type="primary">dut</name>
    <name evidence="7" type="ORF">HNP76_000789</name>
</gene>